<gene>
    <name evidence="2" type="ORF">NP493_53g13050</name>
</gene>
<reference evidence="2" key="1">
    <citation type="journal article" date="2023" name="Mol. Biol. Evol.">
        <title>Third-Generation Sequencing Reveals the Adaptive Role of the Epigenome in Three Deep-Sea Polychaetes.</title>
        <authorList>
            <person name="Perez M."/>
            <person name="Aroh O."/>
            <person name="Sun Y."/>
            <person name="Lan Y."/>
            <person name="Juniper S.K."/>
            <person name="Young C.R."/>
            <person name="Angers B."/>
            <person name="Qian P.Y."/>
        </authorList>
    </citation>
    <scope>NUCLEOTIDE SEQUENCE</scope>
    <source>
        <strain evidence="2">R07B-5</strain>
    </source>
</reference>
<sequence>MRLGVMSRQRRLIERLGMDMQSCAPSGRRSKLVAKGSVSVSHRLTASVAVTSVPPKHCSDKLRRRTSVCVKLKLVSKARKRQLMVQIADGETGRRGDGETGRRRHRDAAPETEGTTPQTWAV</sequence>
<keyword evidence="3" id="KW-1185">Reference proteome</keyword>
<dbReference type="Proteomes" id="UP001209878">
    <property type="component" value="Unassembled WGS sequence"/>
</dbReference>
<evidence type="ECO:0000313" key="2">
    <source>
        <dbReference type="EMBL" id="KAK2191438.1"/>
    </source>
</evidence>
<accession>A0AAD9UJ43</accession>
<feature type="compositionally biased region" description="Basic and acidic residues" evidence="1">
    <location>
        <begin position="91"/>
        <end position="101"/>
    </location>
</feature>
<evidence type="ECO:0000256" key="1">
    <source>
        <dbReference type="SAM" id="MobiDB-lite"/>
    </source>
</evidence>
<feature type="compositionally biased region" description="Polar residues" evidence="1">
    <location>
        <begin position="113"/>
        <end position="122"/>
    </location>
</feature>
<name>A0AAD9UJ43_RIDPI</name>
<proteinExistence type="predicted"/>
<feature type="region of interest" description="Disordered" evidence="1">
    <location>
        <begin position="85"/>
        <end position="122"/>
    </location>
</feature>
<dbReference type="AlphaFoldDB" id="A0AAD9UJ43"/>
<comment type="caution">
    <text evidence="2">The sequence shown here is derived from an EMBL/GenBank/DDBJ whole genome shotgun (WGS) entry which is preliminary data.</text>
</comment>
<protein>
    <submittedName>
        <fullName evidence="2">Uncharacterized protein</fullName>
    </submittedName>
</protein>
<organism evidence="2 3">
    <name type="scientific">Ridgeia piscesae</name>
    <name type="common">Tubeworm</name>
    <dbReference type="NCBI Taxonomy" id="27915"/>
    <lineage>
        <taxon>Eukaryota</taxon>
        <taxon>Metazoa</taxon>
        <taxon>Spiralia</taxon>
        <taxon>Lophotrochozoa</taxon>
        <taxon>Annelida</taxon>
        <taxon>Polychaeta</taxon>
        <taxon>Sedentaria</taxon>
        <taxon>Canalipalpata</taxon>
        <taxon>Sabellida</taxon>
        <taxon>Siboglinidae</taxon>
        <taxon>Ridgeia</taxon>
    </lineage>
</organism>
<dbReference type="EMBL" id="JAODUO010000053">
    <property type="protein sequence ID" value="KAK2191438.1"/>
    <property type="molecule type" value="Genomic_DNA"/>
</dbReference>
<evidence type="ECO:0000313" key="3">
    <source>
        <dbReference type="Proteomes" id="UP001209878"/>
    </source>
</evidence>